<evidence type="ECO:0000313" key="1">
    <source>
        <dbReference type="EMBL" id="MCY7008453.1"/>
    </source>
</evidence>
<dbReference type="RefSeq" id="WP_265152344.1">
    <property type="nucleotide sequence ID" value="NZ_JAOXXL010000020.1"/>
</dbReference>
<sequence length="591" mass="70288">MIDEALEVFKKIYDKEGEELVVNKHIPKDGTYILVNIKSGKIIEKLNIFYDKKTKDIEGKYNQYYDYIRAFDYYSNIIGTNKALDLPRKKIHSNQLYSFFVKKETILKEDLKKSVIKYKKNALNPEKRYKGKDMEIYKNIENDLLPIDKETGEKIFSWIEDNITKPLILEKSEEYLEKFFIKIEKDKNEDYLKIFFVEDDLDKSLELFRNEYKRYLIPNIYNKNDYNQKIENKIYGLPNTNMTLNSDKPFLENKTRKIGIPYLVDIEEILLQYVFYNYLIPELKQGNNFIYFSDDKIIPKTNKEPCPSEAKYLLNASYSKNIDIKNFNIISKNSSKKREINFKEILPEKNNNSKIEYGNLDKVMVMELVDKFFFNSLLLGNIFNDAEDIKVRQVELKKLLINYKNGLYKWFYLRDELEIKKSIKKLYLDSIIVNIKTEYDKVSINNQFNLGFCLEVYFYGKSELMEEIMNVKEVFLNHTLSEEDWNLSNDDEYFWAVGQILSYINSKRNTKNKNLDFIVPILSIKSINILKERVFNIIKSYAHLINSKKVSRTISNINIYEPKEIKKFILLAGFTADRALYSSSKNKEEEE</sequence>
<dbReference type="EMBL" id="JAOXXL010000020">
    <property type="protein sequence ID" value="MCY7008453.1"/>
    <property type="molecule type" value="Genomic_DNA"/>
</dbReference>
<name>A0ABT4DJ11_FUSSI</name>
<organism evidence="1 2">
    <name type="scientific">Fusobacterium simiae</name>
    <dbReference type="NCBI Taxonomy" id="855"/>
    <lineage>
        <taxon>Bacteria</taxon>
        <taxon>Fusobacteriati</taxon>
        <taxon>Fusobacteriota</taxon>
        <taxon>Fusobacteriia</taxon>
        <taxon>Fusobacteriales</taxon>
        <taxon>Fusobacteriaceae</taxon>
        <taxon>Fusobacterium</taxon>
    </lineage>
</organism>
<dbReference type="Proteomes" id="UP001062738">
    <property type="component" value="Unassembled WGS sequence"/>
</dbReference>
<keyword evidence="2" id="KW-1185">Reference proteome</keyword>
<accession>A0ABT4DJ11</accession>
<proteinExistence type="predicted"/>
<evidence type="ECO:0008006" key="3">
    <source>
        <dbReference type="Google" id="ProtNLM"/>
    </source>
</evidence>
<comment type="caution">
    <text evidence="1">The sequence shown here is derived from an EMBL/GenBank/DDBJ whole genome shotgun (WGS) entry which is preliminary data.</text>
</comment>
<protein>
    <recommendedName>
        <fullName evidence="3">CRISPR-associated protein Csh1</fullName>
    </recommendedName>
</protein>
<reference evidence="1" key="1">
    <citation type="submission" date="2022-09" db="EMBL/GenBank/DDBJ databases">
        <authorList>
            <person name="Zoaiter M."/>
        </authorList>
    </citation>
    <scope>NUCLEOTIDE SEQUENCE</scope>
    <source>
        <strain evidence="1">DSM 19848</strain>
    </source>
</reference>
<gene>
    <name evidence="1" type="ORF">OCK72_07265</name>
</gene>
<evidence type="ECO:0000313" key="2">
    <source>
        <dbReference type="Proteomes" id="UP001062738"/>
    </source>
</evidence>